<accession>A0A7W8JZ45</accession>
<protein>
    <submittedName>
        <fullName evidence="3">Uncharacterized protein</fullName>
    </submittedName>
</protein>
<evidence type="ECO:0000313" key="3">
    <source>
        <dbReference type="EMBL" id="MBB5365839.1"/>
    </source>
</evidence>
<gene>
    <name evidence="3" type="ORF">HNQ08_004965</name>
</gene>
<comment type="caution">
    <text evidence="3">The sequence shown here is derived from an EMBL/GenBank/DDBJ whole genome shotgun (WGS) entry which is preliminary data.</text>
</comment>
<evidence type="ECO:0000313" key="4">
    <source>
        <dbReference type="Proteomes" id="UP000552709"/>
    </source>
</evidence>
<dbReference type="Proteomes" id="UP000552709">
    <property type="component" value="Unassembled WGS sequence"/>
</dbReference>
<proteinExistence type="predicted"/>
<evidence type="ECO:0000256" key="2">
    <source>
        <dbReference type="SAM" id="MobiDB-lite"/>
    </source>
</evidence>
<keyword evidence="4" id="KW-1185">Reference proteome</keyword>
<dbReference type="AlphaFoldDB" id="A0A7W8JZ45"/>
<dbReference type="RefSeq" id="WP_184137660.1">
    <property type="nucleotide sequence ID" value="NZ_JACHFL010000022.1"/>
</dbReference>
<reference evidence="3 4" key="1">
    <citation type="submission" date="2020-08" db="EMBL/GenBank/DDBJ databases">
        <title>Genomic Encyclopedia of Type Strains, Phase IV (KMG-IV): sequencing the most valuable type-strain genomes for metagenomic binning, comparative biology and taxonomic classification.</title>
        <authorList>
            <person name="Goeker M."/>
        </authorList>
    </citation>
    <scope>NUCLEOTIDE SEQUENCE [LARGE SCALE GENOMIC DNA]</scope>
    <source>
        <strain evidence="3 4">DSM 27939</strain>
    </source>
</reference>
<organism evidence="3 4">
    <name type="scientific">Deinococcus humi</name>
    <dbReference type="NCBI Taxonomy" id="662880"/>
    <lineage>
        <taxon>Bacteria</taxon>
        <taxon>Thermotogati</taxon>
        <taxon>Deinococcota</taxon>
        <taxon>Deinococci</taxon>
        <taxon>Deinococcales</taxon>
        <taxon>Deinococcaceae</taxon>
        <taxon>Deinococcus</taxon>
    </lineage>
</organism>
<evidence type="ECO:0000256" key="1">
    <source>
        <dbReference type="SAM" id="Coils"/>
    </source>
</evidence>
<dbReference type="EMBL" id="JACHFL010000022">
    <property type="protein sequence ID" value="MBB5365839.1"/>
    <property type="molecule type" value="Genomic_DNA"/>
</dbReference>
<feature type="coiled-coil region" evidence="1">
    <location>
        <begin position="160"/>
        <end position="187"/>
    </location>
</feature>
<feature type="region of interest" description="Disordered" evidence="2">
    <location>
        <begin position="1"/>
        <end position="28"/>
    </location>
</feature>
<sequence length="200" mass="22526">MRGPGGRSPDASPGLRRAGARCGYSQRLHRRNYNRERREEVRAGRCHNAKHFYIALPVPPPATESGNAQSPLVRRYDFRLIAVYDERGGQLRVENAADIERENGIDVGADGWRQLIALLPRFGPDGEGQGKPGEKAGVRVLIYREDRGGLALYPHVQQRYRRALHTLEALQRTVREGRREGEALRETPGTAEWLNEVLGQ</sequence>
<name>A0A7W8JZ45_9DEIO</name>
<keyword evidence="1" id="KW-0175">Coiled coil</keyword>